<dbReference type="InterPro" id="IPR010994">
    <property type="entry name" value="RuvA_2-like"/>
</dbReference>
<dbReference type="NCBIfam" id="NF005932">
    <property type="entry name" value="PRK07956.1"/>
    <property type="match status" value="1"/>
</dbReference>
<dbReference type="InterPro" id="IPR004150">
    <property type="entry name" value="NAD_DNA_ligase_OB"/>
</dbReference>
<keyword evidence="14" id="KW-0464">Manganese</keyword>
<comment type="function">
    <text evidence="1 14">DNA ligase that catalyzes the formation of phosphodiester linkages between 5'-phosphoryl and 3'-hydroxyl groups in double-stranded DNA using NAD as a coenzyme and as the energy source for the reaction. It is essential for DNA replication and repair of damaged DNA.</text>
</comment>
<feature type="binding site" evidence="14">
    <location>
        <position position="451"/>
    </location>
    <ligand>
        <name>Zn(2+)</name>
        <dbReference type="ChEBI" id="CHEBI:29105"/>
    </ligand>
</feature>
<evidence type="ECO:0000256" key="12">
    <source>
        <dbReference type="ARBA" id="ARBA00034005"/>
    </source>
</evidence>
<feature type="binding site" evidence="14">
    <location>
        <begin position="64"/>
        <end position="68"/>
    </location>
    <ligand>
        <name>NAD(+)</name>
        <dbReference type="ChEBI" id="CHEBI:57540"/>
    </ligand>
</feature>
<dbReference type="FunFam" id="3.30.470.30:FF:000001">
    <property type="entry name" value="DNA ligase"/>
    <property type="match status" value="1"/>
</dbReference>
<dbReference type="AlphaFoldDB" id="A0A7V2B100"/>
<sequence>MPTLFDTSEAQLMEATQALLRAVRSGLPEQLSLREATELAARLRAVLQQHAYRYYVLDRPLIPDAEYDVLWAALERLEARFPELVTPDSPTQRVGGPPLERFEKVRHPEPLLSLNNAFREEDVRAWYERCCRMLEERLGRRVQPALTAELKIDGLAIALTYTQGVLTIGATRGDGVEGENVTPNVRTIPAIPLRIPIDPAVEPVPTRLEVRGEVYMRRSDFEQLNERLLERGERPFANPRNAAAGSVRQLNPQVTASRPLNFFAYGIGPVAGAAVPESQYDVLQWLRRLGFPVNPHAQRLSHVDEAIAYCRQWTEARDTLDYEIDGVVLKIDHRPYQALLGNISNAPRWAIAYKFPAREATTRLRNIIVNVGRTGVVKPEAVLEPVEIGGVTVSQATLHNEDYVRKRDIRIGDLVVVIRAGDVIPQVVRPVIEVRTGAEIPWRMPERCPSCGSPLVRLPGEVDYYCLASDCPAQFVRLLEHFASRDAMDIEGLGSRVARQLAASGFVRRLSDLYQLRLEELLQLEGFAETRARNLLAAIEASKRRPLSRLLFGLGIRHVGKTTAELLVQHVDSLDALAAATVDQLAAIEGIGPVTAESIVDWFRVEDNRKLIEAFKTLGVNTRRLPEEAPAQLAESPVRGKTFVLTGTLPTLTRHEAEELIKKAGGRVASSVSRNTDYVVVGENPGSKYDRARALGIPLLDEAGLLRLLGK</sequence>
<feature type="domain" description="BRCT" evidence="15">
    <location>
        <begin position="633"/>
        <end position="711"/>
    </location>
</feature>
<dbReference type="GO" id="GO:0006260">
    <property type="term" value="P:DNA replication"/>
    <property type="evidence" value="ECO:0007669"/>
    <property type="project" value="UniProtKB-KW"/>
</dbReference>
<dbReference type="GO" id="GO:0003677">
    <property type="term" value="F:DNA binding"/>
    <property type="evidence" value="ECO:0007669"/>
    <property type="project" value="InterPro"/>
</dbReference>
<comment type="caution">
    <text evidence="16">The sequence shown here is derived from an EMBL/GenBank/DDBJ whole genome shotgun (WGS) entry which is preliminary data.</text>
</comment>
<dbReference type="SUPFAM" id="SSF56091">
    <property type="entry name" value="DNA ligase/mRNA capping enzyme, catalytic domain"/>
    <property type="match status" value="1"/>
</dbReference>
<evidence type="ECO:0000256" key="10">
    <source>
        <dbReference type="ARBA" id="ARBA00023027"/>
    </source>
</evidence>
<dbReference type="PANTHER" id="PTHR23389:SF9">
    <property type="entry name" value="DNA LIGASE"/>
    <property type="match status" value="1"/>
</dbReference>
<dbReference type="InterPro" id="IPR036420">
    <property type="entry name" value="BRCT_dom_sf"/>
</dbReference>
<evidence type="ECO:0000256" key="4">
    <source>
        <dbReference type="ARBA" id="ARBA00022598"/>
    </source>
</evidence>
<feature type="binding site" evidence="14">
    <location>
        <position position="149"/>
    </location>
    <ligand>
        <name>NAD(+)</name>
        <dbReference type="ChEBI" id="CHEBI:57540"/>
    </ligand>
</feature>
<evidence type="ECO:0000313" key="16">
    <source>
        <dbReference type="EMBL" id="HER96312.1"/>
    </source>
</evidence>
<dbReference type="GO" id="GO:0006281">
    <property type="term" value="P:DNA repair"/>
    <property type="evidence" value="ECO:0007669"/>
    <property type="project" value="UniProtKB-KW"/>
</dbReference>
<feature type="binding site" evidence="14">
    <location>
        <position position="466"/>
    </location>
    <ligand>
        <name>Zn(2+)</name>
        <dbReference type="ChEBI" id="CHEBI:29105"/>
    </ligand>
</feature>
<name>A0A7V2B100_RHOMR</name>
<evidence type="ECO:0000256" key="11">
    <source>
        <dbReference type="ARBA" id="ARBA00023204"/>
    </source>
</evidence>
<evidence type="ECO:0000256" key="3">
    <source>
        <dbReference type="ARBA" id="ARBA00013308"/>
    </source>
</evidence>
<dbReference type="FunFam" id="1.10.150.20:FF:000007">
    <property type="entry name" value="DNA ligase"/>
    <property type="match status" value="1"/>
</dbReference>
<dbReference type="Pfam" id="PF12826">
    <property type="entry name" value="HHH_2"/>
    <property type="match status" value="1"/>
</dbReference>
<dbReference type="GO" id="GO:0005829">
    <property type="term" value="C:cytosol"/>
    <property type="evidence" value="ECO:0007669"/>
    <property type="project" value="TreeGrafter"/>
</dbReference>
<gene>
    <name evidence="14 16" type="primary">ligA</name>
    <name evidence="16" type="ORF">ENO59_07325</name>
</gene>
<dbReference type="FunFam" id="1.10.287.610:FF:000002">
    <property type="entry name" value="DNA ligase"/>
    <property type="match status" value="1"/>
</dbReference>
<dbReference type="CDD" id="cd17748">
    <property type="entry name" value="BRCT_DNA_ligase_like"/>
    <property type="match status" value="1"/>
</dbReference>
<dbReference type="NCBIfam" id="TIGR00575">
    <property type="entry name" value="dnlj"/>
    <property type="match status" value="1"/>
</dbReference>
<feature type="binding site" evidence="14">
    <location>
        <begin position="113"/>
        <end position="114"/>
    </location>
    <ligand>
        <name>NAD(+)</name>
        <dbReference type="ChEBI" id="CHEBI:57540"/>
    </ligand>
</feature>
<evidence type="ECO:0000256" key="1">
    <source>
        <dbReference type="ARBA" id="ARBA00004067"/>
    </source>
</evidence>
<proteinExistence type="inferred from homology"/>
<organism evidence="16">
    <name type="scientific">Rhodothermus marinus</name>
    <name type="common">Rhodothermus obamensis</name>
    <dbReference type="NCBI Taxonomy" id="29549"/>
    <lineage>
        <taxon>Bacteria</taxon>
        <taxon>Pseudomonadati</taxon>
        <taxon>Rhodothermota</taxon>
        <taxon>Rhodothermia</taxon>
        <taxon>Rhodothermales</taxon>
        <taxon>Rhodothermaceae</taxon>
        <taxon>Rhodothermus</taxon>
    </lineage>
</organism>
<dbReference type="CDD" id="cd00114">
    <property type="entry name" value="LIGANc"/>
    <property type="match status" value="1"/>
</dbReference>
<dbReference type="HAMAP" id="MF_01588">
    <property type="entry name" value="DNA_ligase_A"/>
    <property type="match status" value="1"/>
</dbReference>
<keyword evidence="10 14" id="KW-0520">NAD</keyword>
<dbReference type="Gene3D" id="1.10.287.610">
    <property type="entry name" value="Helix hairpin bin"/>
    <property type="match status" value="1"/>
</dbReference>
<dbReference type="GO" id="GO:0003911">
    <property type="term" value="F:DNA ligase (NAD+) activity"/>
    <property type="evidence" value="ECO:0007669"/>
    <property type="project" value="UniProtKB-UniRule"/>
</dbReference>
<dbReference type="Gene3D" id="1.10.150.20">
    <property type="entry name" value="5' to 3' exonuclease, C-terminal subdomain"/>
    <property type="match status" value="2"/>
</dbReference>
<dbReference type="Gene3D" id="3.40.50.10190">
    <property type="entry name" value="BRCT domain"/>
    <property type="match status" value="1"/>
</dbReference>
<dbReference type="InterPro" id="IPR003583">
    <property type="entry name" value="Hlx-hairpin-Hlx_DNA-bd_motif"/>
</dbReference>
<evidence type="ECO:0000259" key="15">
    <source>
        <dbReference type="PROSITE" id="PS50172"/>
    </source>
</evidence>
<dbReference type="EC" id="6.5.1.2" evidence="2 14"/>
<dbReference type="FunFam" id="2.40.50.140:FF:000012">
    <property type="entry name" value="DNA ligase"/>
    <property type="match status" value="1"/>
</dbReference>
<dbReference type="PROSITE" id="PS01055">
    <property type="entry name" value="DNA_LIGASE_N1"/>
    <property type="match status" value="1"/>
</dbReference>
<reference evidence="16" key="1">
    <citation type="journal article" date="2020" name="mSystems">
        <title>Genome- and Community-Level Interaction Insights into Carbon Utilization and Element Cycling Functions of Hydrothermarchaeota in Hydrothermal Sediment.</title>
        <authorList>
            <person name="Zhou Z."/>
            <person name="Liu Y."/>
            <person name="Xu W."/>
            <person name="Pan J."/>
            <person name="Luo Z.H."/>
            <person name="Li M."/>
        </authorList>
    </citation>
    <scope>NUCLEOTIDE SEQUENCE [LARGE SCALE GENOMIC DNA]</scope>
    <source>
        <strain evidence="16">SpSt-143</strain>
    </source>
</reference>
<dbReference type="Pfam" id="PF14520">
    <property type="entry name" value="HHH_5"/>
    <property type="match status" value="1"/>
</dbReference>
<dbReference type="InterPro" id="IPR018239">
    <property type="entry name" value="DNA_ligase_AS"/>
</dbReference>
<evidence type="ECO:0000256" key="5">
    <source>
        <dbReference type="ARBA" id="ARBA00022705"/>
    </source>
</evidence>
<dbReference type="PROSITE" id="PS50172">
    <property type="entry name" value="BRCT"/>
    <property type="match status" value="1"/>
</dbReference>
<dbReference type="Gene3D" id="2.40.50.140">
    <property type="entry name" value="Nucleic acid-binding proteins"/>
    <property type="match status" value="1"/>
</dbReference>
<dbReference type="InterPro" id="IPR001357">
    <property type="entry name" value="BRCT_dom"/>
</dbReference>
<dbReference type="SUPFAM" id="SSF50249">
    <property type="entry name" value="Nucleic acid-binding proteins"/>
    <property type="match status" value="1"/>
</dbReference>
<dbReference type="Pfam" id="PF00533">
    <property type="entry name" value="BRCT"/>
    <property type="match status" value="1"/>
</dbReference>
<evidence type="ECO:0000256" key="8">
    <source>
        <dbReference type="ARBA" id="ARBA00022833"/>
    </source>
</evidence>
<dbReference type="InterPro" id="IPR001679">
    <property type="entry name" value="DNA_ligase"/>
</dbReference>
<evidence type="ECO:0000256" key="2">
    <source>
        <dbReference type="ARBA" id="ARBA00012722"/>
    </source>
</evidence>
<dbReference type="EMBL" id="DSGB01000005">
    <property type="protein sequence ID" value="HER96312.1"/>
    <property type="molecule type" value="Genomic_DNA"/>
</dbReference>
<feature type="binding site" evidence="14">
    <location>
        <position position="471"/>
    </location>
    <ligand>
        <name>Zn(2+)</name>
        <dbReference type="ChEBI" id="CHEBI:29105"/>
    </ligand>
</feature>
<accession>A0A7V2B100</accession>
<dbReference type="Pfam" id="PF03119">
    <property type="entry name" value="DNA_ligase_ZBD"/>
    <property type="match status" value="1"/>
</dbReference>
<dbReference type="Gene3D" id="6.20.10.30">
    <property type="match status" value="1"/>
</dbReference>
<feature type="binding site" evidence="14">
    <location>
        <position position="213"/>
    </location>
    <ligand>
        <name>NAD(+)</name>
        <dbReference type="ChEBI" id="CHEBI:57540"/>
    </ligand>
</feature>
<dbReference type="Pfam" id="PF01653">
    <property type="entry name" value="DNA_ligase_aden"/>
    <property type="match status" value="1"/>
</dbReference>
<keyword evidence="9 14" id="KW-0460">Magnesium</keyword>
<keyword evidence="5 14" id="KW-0235">DNA replication</keyword>
<feature type="binding site" evidence="14">
    <location>
        <position position="354"/>
    </location>
    <ligand>
        <name>NAD(+)</name>
        <dbReference type="ChEBI" id="CHEBI:57540"/>
    </ligand>
</feature>
<dbReference type="PIRSF" id="PIRSF001604">
    <property type="entry name" value="LigA"/>
    <property type="match status" value="1"/>
</dbReference>
<comment type="catalytic activity">
    <reaction evidence="12 14">
        <text>NAD(+) + (deoxyribonucleotide)n-3'-hydroxyl + 5'-phospho-(deoxyribonucleotide)m = (deoxyribonucleotide)n+m + AMP + beta-nicotinamide D-nucleotide.</text>
        <dbReference type="EC" id="6.5.1.2"/>
    </reaction>
</comment>
<evidence type="ECO:0000256" key="9">
    <source>
        <dbReference type="ARBA" id="ARBA00022842"/>
    </source>
</evidence>
<keyword evidence="6 14" id="KW-0479">Metal-binding</keyword>
<keyword evidence="11 14" id="KW-0234">DNA repair</keyword>
<dbReference type="InterPro" id="IPR041663">
    <property type="entry name" value="DisA/LigA_HHH"/>
</dbReference>
<feature type="binding site" evidence="14">
    <location>
        <position position="448"/>
    </location>
    <ligand>
        <name>Zn(2+)</name>
        <dbReference type="ChEBI" id="CHEBI:29105"/>
    </ligand>
</feature>
<feature type="binding site" evidence="14">
    <location>
        <position position="330"/>
    </location>
    <ligand>
        <name>NAD(+)</name>
        <dbReference type="ChEBI" id="CHEBI:57540"/>
    </ligand>
</feature>
<keyword evidence="8 14" id="KW-0862">Zinc</keyword>
<keyword evidence="4 14" id="KW-0436">Ligase</keyword>
<dbReference type="FunFam" id="1.10.150.20:FF:000006">
    <property type="entry name" value="DNA ligase"/>
    <property type="match status" value="1"/>
</dbReference>
<keyword evidence="7 14" id="KW-0227">DNA damage</keyword>
<comment type="similarity">
    <text evidence="13 14">Belongs to the NAD-dependent DNA ligase family. LigA subfamily.</text>
</comment>
<dbReference type="Gene3D" id="3.30.470.30">
    <property type="entry name" value="DNA ligase/mRNA capping enzyme"/>
    <property type="match status" value="1"/>
</dbReference>
<dbReference type="PANTHER" id="PTHR23389">
    <property type="entry name" value="CHROMOSOME TRANSMISSION FIDELITY FACTOR 18"/>
    <property type="match status" value="1"/>
</dbReference>
<dbReference type="InterPro" id="IPR004149">
    <property type="entry name" value="Znf_DNAligase_C4"/>
</dbReference>
<evidence type="ECO:0000256" key="13">
    <source>
        <dbReference type="ARBA" id="ARBA00060881"/>
    </source>
</evidence>
<dbReference type="SMART" id="SM00278">
    <property type="entry name" value="HhH1"/>
    <property type="match status" value="4"/>
</dbReference>
<evidence type="ECO:0000256" key="7">
    <source>
        <dbReference type="ARBA" id="ARBA00022763"/>
    </source>
</evidence>
<dbReference type="SUPFAM" id="SSF52113">
    <property type="entry name" value="BRCT domain"/>
    <property type="match status" value="1"/>
</dbReference>
<dbReference type="SUPFAM" id="SSF47781">
    <property type="entry name" value="RuvA domain 2-like"/>
    <property type="match status" value="1"/>
</dbReference>
<comment type="cofactor">
    <cofactor evidence="14">
        <name>Mg(2+)</name>
        <dbReference type="ChEBI" id="CHEBI:18420"/>
    </cofactor>
    <cofactor evidence="14">
        <name>Mn(2+)</name>
        <dbReference type="ChEBI" id="CHEBI:29035"/>
    </cofactor>
</comment>
<dbReference type="InterPro" id="IPR013840">
    <property type="entry name" value="DNAligase_N"/>
</dbReference>
<protein>
    <recommendedName>
        <fullName evidence="3 14">DNA ligase</fullName>
        <ecNumber evidence="2 14">6.5.1.2</ecNumber>
    </recommendedName>
    <alternativeName>
        <fullName evidence="14">Polydeoxyribonucleotide synthase [NAD(+)]</fullName>
    </alternativeName>
</protein>
<dbReference type="InterPro" id="IPR012340">
    <property type="entry name" value="NA-bd_OB-fold"/>
</dbReference>
<evidence type="ECO:0000256" key="6">
    <source>
        <dbReference type="ARBA" id="ARBA00022723"/>
    </source>
</evidence>
<dbReference type="SMART" id="SM00532">
    <property type="entry name" value="LIGANc"/>
    <property type="match status" value="1"/>
</dbReference>
<feature type="active site" description="N6-AMP-lysine intermediate" evidence="14">
    <location>
        <position position="151"/>
    </location>
</feature>
<dbReference type="GO" id="GO:0046872">
    <property type="term" value="F:metal ion binding"/>
    <property type="evidence" value="ECO:0007669"/>
    <property type="project" value="UniProtKB-KW"/>
</dbReference>
<dbReference type="InterPro" id="IPR013839">
    <property type="entry name" value="DNAligase_adenylation"/>
</dbReference>
<feature type="binding site" evidence="14">
    <location>
        <position position="172"/>
    </location>
    <ligand>
        <name>NAD(+)</name>
        <dbReference type="ChEBI" id="CHEBI:57540"/>
    </ligand>
</feature>
<dbReference type="SMART" id="SM00292">
    <property type="entry name" value="BRCT"/>
    <property type="match status" value="1"/>
</dbReference>
<dbReference type="Pfam" id="PF03120">
    <property type="entry name" value="OB_DNA_ligase"/>
    <property type="match status" value="1"/>
</dbReference>
<evidence type="ECO:0000256" key="14">
    <source>
        <dbReference type="HAMAP-Rule" id="MF_01588"/>
    </source>
</evidence>